<proteinExistence type="inferred from homology"/>
<keyword evidence="3" id="KW-1185">Reference proteome</keyword>
<dbReference type="Proteomes" id="UP000046393">
    <property type="component" value="Unplaced"/>
</dbReference>
<dbReference type="InterPro" id="IPR002347">
    <property type="entry name" value="SDR_fam"/>
</dbReference>
<dbReference type="Pfam" id="PF00106">
    <property type="entry name" value="adh_short"/>
    <property type="match status" value="1"/>
</dbReference>
<protein>
    <submittedName>
        <fullName evidence="4">3-oxoacyl-[acyl-carrier-protein] reductase</fullName>
    </submittedName>
</protein>
<dbReference type="SUPFAM" id="SSF51735">
    <property type="entry name" value="NAD(P)-binding Rossmann-fold domains"/>
    <property type="match status" value="1"/>
</dbReference>
<dbReference type="InterPro" id="IPR036291">
    <property type="entry name" value="NAD(P)-bd_dom_sf"/>
</dbReference>
<dbReference type="PANTHER" id="PTHR44115:SF4">
    <property type="entry name" value="OXIDOREDUCTASE"/>
    <property type="match status" value="1"/>
</dbReference>
<evidence type="ECO:0000313" key="3">
    <source>
        <dbReference type="Proteomes" id="UP000046393"/>
    </source>
</evidence>
<dbReference type="PANTHER" id="PTHR44115">
    <property type="entry name" value="PROTEIN CBG09704"/>
    <property type="match status" value="1"/>
</dbReference>
<name>A0A0N5AVW5_9BILA</name>
<sequence length="250" mass="26742">MGRFSGKVVIVTGSSNGIGRGTAELFARDGAKVTITGRDAKALQVTKDECLKAGAKNEDLLEILGDITHEEIQDKLINETLKKFGRLDVLVNNHGSVFSENDAEGNLMLDAFDKTFNLNCRSIVAMCIKTIPHLKKTKGCIVNTSSLASSLTSDMSISYAVSKAALDHLTRNLAVRLSKDGIRVNAALQALTLKGIPLGRIGMPKDIAEMITFLADNDKAGFITGQTMAVDGGTLLLNCLSNVDVPEPKH</sequence>
<evidence type="ECO:0000256" key="2">
    <source>
        <dbReference type="RuleBase" id="RU000363"/>
    </source>
</evidence>
<organism evidence="3 4">
    <name type="scientific">Syphacia muris</name>
    <dbReference type="NCBI Taxonomy" id="451379"/>
    <lineage>
        <taxon>Eukaryota</taxon>
        <taxon>Metazoa</taxon>
        <taxon>Ecdysozoa</taxon>
        <taxon>Nematoda</taxon>
        <taxon>Chromadorea</taxon>
        <taxon>Rhabditida</taxon>
        <taxon>Spirurina</taxon>
        <taxon>Oxyuridomorpha</taxon>
        <taxon>Oxyuroidea</taxon>
        <taxon>Oxyuridae</taxon>
        <taxon>Syphacia</taxon>
    </lineage>
</organism>
<dbReference type="PROSITE" id="PS00061">
    <property type="entry name" value="ADH_SHORT"/>
    <property type="match status" value="1"/>
</dbReference>
<dbReference type="Pfam" id="PF13561">
    <property type="entry name" value="adh_short_C2"/>
    <property type="match status" value="1"/>
</dbReference>
<comment type="similarity">
    <text evidence="2">Belongs to the short-chain dehydrogenases/reductases (SDR) family.</text>
</comment>
<accession>A0A0N5AVW5</accession>
<dbReference type="Gene3D" id="3.40.50.720">
    <property type="entry name" value="NAD(P)-binding Rossmann-like Domain"/>
    <property type="match status" value="1"/>
</dbReference>
<dbReference type="AlphaFoldDB" id="A0A0N5AVW5"/>
<evidence type="ECO:0000256" key="1">
    <source>
        <dbReference type="ARBA" id="ARBA00023002"/>
    </source>
</evidence>
<dbReference type="PRINTS" id="PR00081">
    <property type="entry name" value="GDHRDH"/>
</dbReference>
<dbReference type="STRING" id="451379.A0A0N5AVW5"/>
<dbReference type="FunFam" id="3.40.50.720:FF:000084">
    <property type="entry name" value="Short-chain dehydrogenase reductase"/>
    <property type="match status" value="1"/>
</dbReference>
<reference evidence="4" key="1">
    <citation type="submission" date="2017-02" db="UniProtKB">
        <authorList>
            <consortium name="WormBaseParasite"/>
        </authorList>
    </citation>
    <scope>IDENTIFICATION</scope>
</reference>
<dbReference type="WBParaSite" id="SMUV_0000904301-mRNA-1">
    <property type="protein sequence ID" value="SMUV_0000904301-mRNA-1"/>
    <property type="gene ID" value="SMUV_0000904301"/>
</dbReference>
<evidence type="ECO:0000313" key="4">
    <source>
        <dbReference type="WBParaSite" id="SMUV_0000904301-mRNA-1"/>
    </source>
</evidence>
<keyword evidence="1" id="KW-0560">Oxidoreductase</keyword>
<dbReference type="InterPro" id="IPR020904">
    <property type="entry name" value="Sc_DH/Rdtase_CS"/>
</dbReference>
<dbReference type="PRINTS" id="PR00080">
    <property type="entry name" value="SDRFAMILY"/>
</dbReference>
<dbReference type="GO" id="GO:0016491">
    <property type="term" value="F:oxidoreductase activity"/>
    <property type="evidence" value="ECO:0007669"/>
    <property type="project" value="UniProtKB-KW"/>
</dbReference>